<evidence type="ECO:0000256" key="2">
    <source>
        <dbReference type="ARBA" id="ARBA00004948"/>
    </source>
</evidence>
<feature type="active site" description="Proton donor" evidence="10">
    <location>
        <position position="207"/>
    </location>
</feature>
<dbReference type="PIRSF" id="PIRSF003170">
    <property type="entry name" value="Pet18p"/>
    <property type="match status" value="1"/>
</dbReference>
<organism evidence="12 13">
    <name type="scientific">Bacillus manliponensis</name>
    <dbReference type="NCBI Taxonomy" id="574376"/>
    <lineage>
        <taxon>Bacteria</taxon>
        <taxon>Bacillati</taxon>
        <taxon>Bacillota</taxon>
        <taxon>Bacilli</taxon>
        <taxon>Bacillales</taxon>
        <taxon>Bacillaceae</taxon>
        <taxon>Bacillus</taxon>
        <taxon>Bacillus cereus group</taxon>
    </lineage>
</organism>
<dbReference type="GO" id="GO:0009229">
    <property type="term" value="P:thiamine diphosphate biosynthetic process"/>
    <property type="evidence" value="ECO:0007669"/>
    <property type="project" value="UniProtKB-UniPathway"/>
</dbReference>
<dbReference type="UniPathway" id="UPA00060"/>
<dbReference type="eggNOG" id="COG0819">
    <property type="taxonomic scope" value="Bacteria"/>
</dbReference>
<comment type="pathway">
    <text evidence="2 9">Cofactor biosynthesis; thiamine diphosphate biosynthesis.</text>
</comment>
<proteinExistence type="inferred from homology"/>
<accession>A0A073JVK6</accession>
<dbReference type="RefSeq" id="WP_034639244.1">
    <property type="nucleotide sequence ID" value="NZ_CBCSJC010000008.1"/>
</dbReference>
<evidence type="ECO:0000313" key="13">
    <source>
        <dbReference type="Proteomes" id="UP000027822"/>
    </source>
</evidence>
<reference evidence="12 13" key="1">
    <citation type="submission" date="2014-06" db="EMBL/GenBank/DDBJ databases">
        <title>Draft genome sequence of Bacillus manliponensis JCM 15802 (MCCC 1A00708).</title>
        <authorList>
            <person name="Lai Q."/>
            <person name="Liu Y."/>
            <person name="Shao Z."/>
        </authorList>
    </citation>
    <scope>NUCLEOTIDE SEQUENCE [LARGE SCALE GENOMIC DNA]</scope>
    <source>
        <strain evidence="12 13">JCM 15802</strain>
    </source>
</reference>
<dbReference type="GO" id="GO:0009228">
    <property type="term" value="P:thiamine biosynthetic process"/>
    <property type="evidence" value="ECO:0007669"/>
    <property type="project" value="UniProtKB-KW"/>
</dbReference>
<comment type="similarity">
    <text evidence="3 9">Belongs to the TenA family.</text>
</comment>
<dbReference type="EC" id="3.5.99.2" evidence="5 9"/>
<evidence type="ECO:0000256" key="7">
    <source>
        <dbReference type="ARBA" id="ARBA00022977"/>
    </source>
</evidence>
<feature type="domain" description="Thiaminase-2/PQQC" evidence="11">
    <location>
        <begin position="10"/>
        <end position="216"/>
    </location>
</feature>
<comment type="catalytic activity">
    <reaction evidence="1 9">
        <text>4-amino-5-aminomethyl-2-methylpyrimidine + H2O = 4-amino-5-hydroxymethyl-2-methylpyrimidine + NH4(+)</text>
        <dbReference type="Rhea" id="RHEA:31799"/>
        <dbReference type="ChEBI" id="CHEBI:15377"/>
        <dbReference type="ChEBI" id="CHEBI:16892"/>
        <dbReference type="ChEBI" id="CHEBI:28938"/>
        <dbReference type="ChEBI" id="CHEBI:63416"/>
        <dbReference type="EC" id="3.5.99.2"/>
    </reaction>
</comment>
<dbReference type="GO" id="GO:0005829">
    <property type="term" value="C:cytosol"/>
    <property type="evidence" value="ECO:0007669"/>
    <property type="project" value="TreeGrafter"/>
</dbReference>
<evidence type="ECO:0000256" key="10">
    <source>
        <dbReference type="PIRSR" id="PIRSR003170-1"/>
    </source>
</evidence>
<dbReference type="InterPro" id="IPR004305">
    <property type="entry name" value="Thiaminase-2/PQQC"/>
</dbReference>
<dbReference type="STRING" id="574376.BAMA_23790"/>
<dbReference type="PANTHER" id="PTHR43198:SF2">
    <property type="entry name" value="SI:CH1073-67J19.1-RELATED"/>
    <property type="match status" value="1"/>
</dbReference>
<dbReference type="GO" id="GO:0050334">
    <property type="term" value="F:thiaminase activity"/>
    <property type="evidence" value="ECO:0007669"/>
    <property type="project" value="UniProtKB-UniRule"/>
</dbReference>
<dbReference type="InterPro" id="IPR016084">
    <property type="entry name" value="Haem_Oase-like_multi-hlx"/>
</dbReference>
<dbReference type="InterPro" id="IPR026285">
    <property type="entry name" value="TenA_E"/>
</dbReference>
<comment type="function">
    <text evidence="9">Catalyzes an amino-pyrimidine hydrolysis reaction at the C5' of the pyrimidine moiety of thiamine compounds, a reaction that is part of a thiamine salvage pathway. Thus, catalyzes the conversion of 4-amino-5-aminomethyl-2-methylpyrimidine to 4-amino-5-hydroxymethyl-2-methylpyrimidine (HMP).</text>
</comment>
<keyword evidence="7 9" id="KW-0784">Thiamine biosynthesis</keyword>
<keyword evidence="9" id="KW-0378">Hydrolase</keyword>
<dbReference type="Gene3D" id="1.20.910.10">
    <property type="entry name" value="Heme oxygenase-like"/>
    <property type="match status" value="1"/>
</dbReference>
<evidence type="ECO:0000256" key="3">
    <source>
        <dbReference type="ARBA" id="ARBA00010264"/>
    </source>
</evidence>
<dbReference type="SUPFAM" id="SSF48613">
    <property type="entry name" value="Heme oxygenase-like"/>
    <property type="match status" value="1"/>
</dbReference>
<evidence type="ECO:0000256" key="5">
    <source>
        <dbReference type="ARBA" id="ARBA00012684"/>
    </source>
</evidence>
<comment type="caution">
    <text evidence="12">The sequence shown here is derived from an EMBL/GenBank/DDBJ whole genome shotgun (WGS) entry which is preliminary data.</text>
</comment>
<dbReference type="EMBL" id="JOTN01000009">
    <property type="protein sequence ID" value="KEK19039.1"/>
    <property type="molecule type" value="Genomic_DNA"/>
</dbReference>
<evidence type="ECO:0000256" key="6">
    <source>
        <dbReference type="ARBA" id="ARBA00013647"/>
    </source>
</evidence>
<evidence type="ECO:0000256" key="8">
    <source>
        <dbReference type="ARBA" id="ARBA00048337"/>
    </source>
</evidence>
<comment type="subunit">
    <text evidence="4">Homotetramer.</text>
</comment>
<dbReference type="CDD" id="cd19366">
    <property type="entry name" value="TenA_C_BhTenA-like"/>
    <property type="match status" value="1"/>
</dbReference>
<dbReference type="InterPro" id="IPR050967">
    <property type="entry name" value="Thiamine_Salvage_TenA"/>
</dbReference>
<evidence type="ECO:0000259" key="11">
    <source>
        <dbReference type="Pfam" id="PF03070"/>
    </source>
</evidence>
<dbReference type="AlphaFoldDB" id="A0A073JVK6"/>
<evidence type="ECO:0000256" key="9">
    <source>
        <dbReference type="PIRNR" id="PIRNR003170"/>
    </source>
</evidence>
<dbReference type="PANTHER" id="PTHR43198">
    <property type="entry name" value="BIFUNCTIONAL TH2 PROTEIN"/>
    <property type="match status" value="1"/>
</dbReference>
<dbReference type="InterPro" id="IPR027574">
    <property type="entry name" value="Thiaminase_II"/>
</dbReference>
<dbReference type="Pfam" id="PF03070">
    <property type="entry name" value="TENA_THI-4"/>
    <property type="match status" value="1"/>
</dbReference>
<gene>
    <name evidence="12" type="ORF">BAMA_23790</name>
</gene>
<protein>
    <recommendedName>
        <fullName evidence="6 9">Aminopyrimidine aminohydrolase</fullName>
        <ecNumber evidence="5 9">3.5.99.2</ecNumber>
    </recommendedName>
</protein>
<comment type="catalytic activity">
    <reaction evidence="8 9">
        <text>thiamine + H2O = 5-(2-hydroxyethyl)-4-methylthiazole + 4-amino-5-hydroxymethyl-2-methylpyrimidine + H(+)</text>
        <dbReference type="Rhea" id="RHEA:17509"/>
        <dbReference type="ChEBI" id="CHEBI:15377"/>
        <dbReference type="ChEBI" id="CHEBI:15378"/>
        <dbReference type="ChEBI" id="CHEBI:16892"/>
        <dbReference type="ChEBI" id="CHEBI:17957"/>
        <dbReference type="ChEBI" id="CHEBI:18385"/>
        <dbReference type="EC" id="3.5.99.2"/>
    </reaction>
</comment>
<dbReference type="Proteomes" id="UP000027822">
    <property type="component" value="Unassembled WGS sequence"/>
</dbReference>
<name>A0A073JVK6_9BACI</name>
<evidence type="ECO:0000256" key="4">
    <source>
        <dbReference type="ARBA" id="ARBA00011881"/>
    </source>
</evidence>
<evidence type="ECO:0000313" key="12">
    <source>
        <dbReference type="EMBL" id="KEK19039.1"/>
    </source>
</evidence>
<keyword evidence="13" id="KW-1185">Reference proteome</keyword>
<sequence length="231" mass="26862">MTFCERLFETVQPVWEKSHNHPFVTGMGDGTLEKDRFQYYIVQDYLYLLDYAKIYAIGVVKATNPKVMGKFAEQIDGILNGEMAIHRQYAARLGISLEEMEQAKPSAKNLAYTNYMMSVAQNGTLAELIAALLPCMWSYWEIGKRLNDIPGAAEHEFFGEWIQGYSSVEYGELCVWLMDLLNELAIGKTEEELKRLEEIFLYSSRFEYLFWDMAYHKEMWGFEESEHTTIS</sequence>
<dbReference type="OrthoDB" id="34166at2"/>
<dbReference type="NCBIfam" id="TIGR04306">
    <property type="entry name" value="salvage_TenA"/>
    <property type="match status" value="1"/>
</dbReference>
<evidence type="ECO:0000256" key="1">
    <source>
        <dbReference type="ARBA" id="ARBA00001881"/>
    </source>
</evidence>